<dbReference type="Proteomes" id="UP000239430">
    <property type="component" value="Unassembled WGS sequence"/>
</dbReference>
<keyword evidence="3" id="KW-0804">Transcription</keyword>
<evidence type="ECO:0000313" key="6">
    <source>
        <dbReference type="EMBL" id="PRR70391.1"/>
    </source>
</evidence>
<dbReference type="GO" id="GO:0005829">
    <property type="term" value="C:cytosol"/>
    <property type="evidence" value="ECO:0007669"/>
    <property type="project" value="TreeGrafter"/>
</dbReference>
<dbReference type="InterPro" id="IPR012318">
    <property type="entry name" value="HTH_CRP"/>
</dbReference>
<proteinExistence type="predicted"/>
<dbReference type="Gene3D" id="1.10.10.10">
    <property type="entry name" value="Winged helix-like DNA-binding domain superfamily/Winged helix DNA-binding domain"/>
    <property type="match status" value="1"/>
</dbReference>
<name>A0A9X7P549_9FIRM</name>
<dbReference type="SMART" id="SM00419">
    <property type="entry name" value="HTH_CRP"/>
    <property type="match status" value="1"/>
</dbReference>
<dbReference type="SUPFAM" id="SSF46785">
    <property type="entry name" value="Winged helix' DNA-binding domain"/>
    <property type="match status" value="1"/>
</dbReference>
<dbReference type="SUPFAM" id="SSF51206">
    <property type="entry name" value="cAMP-binding domain-like"/>
    <property type="match status" value="1"/>
</dbReference>
<dbReference type="InterPro" id="IPR018490">
    <property type="entry name" value="cNMP-bd_dom_sf"/>
</dbReference>
<dbReference type="Pfam" id="PF13545">
    <property type="entry name" value="HTH_Crp_2"/>
    <property type="match status" value="1"/>
</dbReference>
<dbReference type="InterPro" id="IPR036388">
    <property type="entry name" value="WH-like_DNA-bd_sf"/>
</dbReference>
<dbReference type="SMART" id="SM00100">
    <property type="entry name" value="cNMP"/>
    <property type="match status" value="1"/>
</dbReference>
<evidence type="ECO:0000259" key="5">
    <source>
        <dbReference type="PROSITE" id="PS51063"/>
    </source>
</evidence>
<dbReference type="EMBL" id="PVXL01000065">
    <property type="protein sequence ID" value="PRR70391.1"/>
    <property type="molecule type" value="Genomic_DNA"/>
</dbReference>
<dbReference type="InterPro" id="IPR000595">
    <property type="entry name" value="cNMP-bd_dom"/>
</dbReference>
<dbReference type="GO" id="GO:0003677">
    <property type="term" value="F:DNA binding"/>
    <property type="evidence" value="ECO:0007669"/>
    <property type="project" value="UniProtKB-KW"/>
</dbReference>
<comment type="caution">
    <text evidence="6">The sequence shown here is derived from an EMBL/GenBank/DDBJ whole genome shotgun (WGS) entry which is preliminary data.</text>
</comment>
<keyword evidence="7" id="KW-1185">Reference proteome</keyword>
<dbReference type="Pfam" id="PF00027">
    <property type="entry name" value="cNMP_binding"/>
    <property type="match status" value="1"/>
</dbReference>
<evidence type="ECO:0000256" key="3">
    <source>
        <dbReference type="ARBA" id="ARBA00023163"/>
    </source>
</evidence>
<dbReference type="PROSITE" id="PS50042">
    <property type="entry name" value="CNMP_BINDING_3"/>
    <property type="match status" value="1"/>
</dbReference>
<dbReference type="GO" id="GO:0003700">
    <property type="term" value="F:DNA-binding transcription factor activity"/>
    <property type="evidence" value="ECO:0007669"/>
    <property type="project" value="TreeGrafter"/>
</dbReference>
<dbReference type="InterPro" id="IPR050397">
    <property type="entry name" value="Env_Response_Regulators"/>
</dbReference>
<accession>A0A9X7P549</accession>
<keyword evidence="1" id="KW-0805">Transcription regulation</keyword>
<feature type="domain" description="Cyclic nucleotide-binding" evidence="4">
    <location>
        <begin position="26"/>
        <end position="125"/>
    </location>
</feature>
<keyword evidence="2" id="KW-0238">DNA-binding</keyword>
<evidence type="ECO:0000256" key="1">
    <source>
        <dbReference type="ARBA" id="ARBA00023015"/>
    </source>
</evidence>
<evidence type="ECO:0000259" key="4">
    <source>
        <dbReference type="PROSITE" id="PS50042"/>
    </source>
</evidence>
<dbReference type="PROSITE" id="PS51063">
    <property type="entry name" value="HTH_CRP_2"/>
    <property type="match status" value="1"/>
</dbReference>
<gene>
    <name evidence="6" type="primary">ntcA</name>
    <name evidence="6" type="ORF">MOST_27830</name>
</gene>
<organism evidence="6 7">
    <name type="scientific">Neomoorella stamsii</name>
    <dbReference type="NCBI Taxonomy" id="1266720"/>
    <lineage>
        <taxon>Bacteria</taxon>
        <taxon>Bacillati</taxon>
        <taxon>Bacillota</taxon>
        <taxon>Clostridia</taxon>
        <taxon>Neomoorellales</taxon>
        <taxon>Neomoorellaceae</taxon>
        <taxon>Neomoorella</taxon>
    </lineage>
</organism>
<feature type="domain" description="HTH crp-type" evidence="5">
    <location>
        <begin position="139"/>
        <end position="216"/>
    </location>
</feature>
<dbReference type="CDD" id="cd00038">
    <property type="entry name" value="CAP_ED"/>
    <property type="match status" value="1"/>
</dbReference>
<dbReference type="InterPro" id="IPR014710">
    <property type="entry name" value="RmlC-like_jellyroll"/>
</dbReference>
<evidence type="ECO:0000256" key="2">
    <source>
        <dbReference type="ARBA" id="ARBA00023125"/>
    </source>
</evidence>
<evidence type="ECO:0000313" key="7">
    <source>
        <dbReference type="Proteomes" id="UP000239430"/>
    </source>
</evidence>
<reference evidence="6 7" key="1">
    <citation type="submission" date="2018-03" db="EMBL/GenBank/DDBJ databases">
        <title>Genome sequence of Moorella stamsii DSM 26217.</title>
        <authorList>
            <person name="Poehlein A."/>
            <person name="Daniel R."/>
        </authorList>
    </citation>
    <scope>NUCLEOTIDE SEQUENCE [LARGE SCALE GENOMIC DNA]</scope>
    <source>
        <strain evidence="7">DSM 26217</strain>
    </source>
</reference>
<dbReference type="InterPro" id="IPR036390">
    <property type="entry name" value="WH_DNA-bd_sf"/>
</dbReference>
<dbReference type="Gene3D" id="2.60.120.10">
    <property type="entry name" value="Jelly Rolls"/>
    <property type="match status" value="1"/>
</dbReference>
<dbReference type="AlphaFoldDB" id="A0A9X7P549"/>
<sequence length="223" mass="25192">MGSMALAFTDHDVGEFFRQRGKAFTFRAGQVVFMAGEESSRVFFILKGRAKIYRLTPNGSSVTVAIRHPGELFGLAEVLCDSERLCFAEALEELEVLELKNKDFEAMLLEDPAFAREIAGILAKRLREAETTIYEMVYYQAPSRLARLLLKLASCCGQAAPQLIPQGIKLGIRLSHREIAEMIGTSRQTVTSILNAMVREKAIDVQYKEIIVLDREKLERWLF</sequence>
<dbReference type="PANTHER" id="PTHR24567">
    <property type="entry name" value="CRP FAMILY TRANSCRIPTIONAL REGULATORY PROTEIN"/>
    <property type="match status" value="1"/>
</dbReference>
<protein>
    <submittedName>
        <fullName evidence="6">Global nitrogen regulator</fullName>
    </submittedName>
</protein>
<dbReference type="PANTHER" id="PTHR24567:SF74">
    <property type="entry name" value="HTH-TYPE TRANSCRIPTIONAL REGULATOR ARCR"/>
    <property type="match status" value="1"/>
</dbReference>